<reference evidence="3" key="1">
    <citation type="journal article" date="2010" name="Stand. Genomic Sci.">
        <title>Complete genome sequence of Syntrophothermus lipocalidus type strain (TGB-C1T).</title>
        <authorList>
            <consortium name="US DOE Joint Genome Institute (JGI-PGF)"/>
            <person name="Djao O."/>
            <person name="Zhang X."/>
            <person name="Lucas S."/>
            <person name="Lapidus A."/>
            <person name="Glavina Del Rio T."/>
            <person name="Nolan M."/>
            <person name="Tice H."/>
            <person name="Cheng J."/>
            <person name="Han C."/>
            <person name="Tapia R."/>
            <person name="Goodwin L."/>
            <person name="Pitluck S."/>
            <person name="Liolios K."/>
            <person name="Ivanova N."/>
            <person name="Mavromatis K."/>
            <person name="Mikhailova N."/>
            <person name="Ovchinnikova G."/>
            <person name="Pati A."/>
            <person name="Brambilla E."/>
            <person name="Chen A."/>
            <person name="Palaniappan K."/>
            <person name="Land M."/>
            <person name="Hauser L."/>
            <person name="Chang Y."/>
            <person name="Jeffries C."/>
            <person name="Rohde M."/>
            <person name="Sikorski J."/>
            <person name="Spring S."/>
            <person name="Goker M."/>
            <person name="Detter J."/>
            <person name="Woyke T."/>
            <person name="Bristow J."/>
            <person name="Eisen J."/>
            <person name="Markowitz V."/>
            <person name="Hugenholtz P."/>
            <person name="Kyrpides N."/>
            <person name="Klenk H."/>
        </authorList>
    </citation>
    <scope>NUCLEOTIDE SEQUENCE [LARGE SCALE GENOMIC DNA]</scope>
    <source>
        <strain evidence="3">DSM 12680 / TGB-C1</strain>
    </source>
</reference>
<evidence type="ECO:0000313" key="3">
    <source>
        <dbReference type="Proteomes" id="UP000000378"/>
    </source>
</evidence>
<accession>D7CP13</accession>
<name>D7CP13_SYNLT</name>
<dbReference type="eggNOG" id="COG4166">
    <property type="taxonomic scope" value="Bacteria"/>
</dbReference>
<dbReference type="AlphaFoldDB" id="D7CP13"/>
<feature type="domain" description="Solute-binding protein family 5" evidence="1">
    <location>
        <begin position="82"/>
        <end position="445"/>
    </location>
</feature>
<dbReference type="GO" id="GO:0042597">
    <property type="term" value="C:periplasmic space"/>
    <property type="evidence" value="ECO:0007669"/>
    <property type="project" value="UniProtKB-ARBA"/>
</dbReference>
<proteinExistence type="predicted"/>
<dbReference type="Gene3D" id="3.40.190.10">
    <property type="entry name" value="Periplasmic binding protein-like II"/>
    <property type="match status" value="1"/>
</dbReference>
<dbReference type="Proteomes" id="UP000000378">
    <property type="component" value="Chromosome"/>
</dbReference>
<dbReference type="GO" id="GO:0015833">
    <property type="term" value="P:peptide transport"/>
    <property type="evidence" value="ECO:0007669"/>
    <property type="project" value="TreeGrafter"/>
</dbReference>
<dbReference type="STRING" id="643648.Slip_1690"/>
<gene>
    <name evidence="2" type="ordered locus">Slip_1690</name>
</gene>
<dbReference type="CDD" id="cd00995">
    <property type="entry name" value="PBP2_NikA_DppA_OppA_like"/>
    <property type="match status" value="1"/>
</dbReference>
<keyword evidence="3" id="KW-1185">Reference proteome</keyword>
<dbReference type="InterPro" id="IPR030678">
    <property type="entry name" value="Peptide/Ni-bd"/>
</dbReference>
<dbReference type="OrthoDB" id="137511at2"/>
<dbReference type="Gene3D" id="3.90.76.10">
    <property type="entry name" value="Dipeptide-binding Protein, Domain 1"/>
    <property type="match status" value="1"/>
</dbReference>
<dbReference type="HOGENOM" id="CLU_017028_7_0_9"/>
<sequence length="531" mass="60196">MYVSSRRLSVVGALLGLFLLLSWTYWSRSTYTVSLQSRPFMVGIVGYIKTLDPALVTTHQEKLAASTIYEGLVRYDESTGTIRPNLAQDWKISSDGKEISITLKRNVRFHNGKRLKASDVKDSWELSFDKTKWDRKWLFFPIAGAKERLNGKAKELAGVRVVDEDTLKITLDRPDAAFVSSLTNTVFWIRDTKDRGQVLAGTGPFKFQELANGKVTVTRYDRYHRGRAKLGEIQFISYSDVEKAWADYTAKKLDYLDEVPLAKVKEIRTSTYYHGLFTVKPVQAIYALGFNVNREPFADNHYLRRALNYAVDRQTIIDNINGGLGVPMKGAYPMGLAGYDRGMSGYDYDPERARELLEEAGYPDGQGLPTLTLVFNESPGHRRVAEAVAAQLANVGISVKLQGVTWEQYLKGLTNCSYPFFRLGWEADYPDIDGFLYPLYYSQNVGIGNFTGYSNPQVDKIIDTARSETVSSRERLNLMRRAEAVIVDDAPMLWLYQREAFKMIGKEVRGFKLNTMEMVDWLTLELETAGS</sequence>
<evidence type="ECO:0000313" key="2">
    <source>
        <dbReference type="EMBL" id="ADI02448.1"/>
    </source>
</evidence>
<protein>
    <submittedName>
        <fullName evidence="2">Extracellular solute-binding protein family 5</fullName>
    </submittedName>
</protein>
<dbReference type="Gene3D" id="3.10.105.10">
    <property type="entry name" value="Dipeptide-binding Protein, Domain 3"/>
    <property type="match status" value="1"/>
</dbReference>
<dbReference type="PIRSF" id="PIRSF002741">
    <property type="entry name" value="MppA"/>
    <property type="match status" value="1"/>
</dbReference>
<dbReference type="InterPro" id="IPR000914">
    <property type="entry name" value="SBP_5_dom"/>
</dbReference>
<dbReference type="RefSeq" id="WP_013175850.1">
    <property type="nucleotide sequence ID" value="NC_014220.1"/>
</dbReference>
<reference evidence="2 3" key="2">
    <citation type="journal article" date="2010" name="Stand. Genomic Sci.">
        <title>Complete genome sequence of Syntrophothermus lipocalidus type strain (TGB-C1).</title>
        <authorList>
            <person name="Djao O.D."/>
            <person name="Zhang X."/>
            <person name="Lucas S."/>
            <person name="Lapidus A."/>
            <person name="Del Rio T.G."/>
            <person name="Nolan M."/>
            <person name="Tice H."/>
            <person name="Cheng J.F."/>
            <person name="Han C."/>
            <person name="Tapia R."/>
            <person name="Goodwin L."/>
            <person name="Pitluck S."/>
            <person name="Liolios K."/>
            <person name="Ivanova N."/>
            <person name="Mavromatis K."/>
            <person name="Mikhailova N."/>
            <person name="Ovchinnikova G."/>
            <person name="Pati A."/>
            <person name="Brambilla E."/>
            <person name="Chen A."/>
            <person name="Palaniappan K."/>
            <person name="Land M."/>
            <person name="Hauser L."/>
            <person name="Chang Y.J."/>
            <person name="Jeffries C.D."/>
            <person name="Rohde M."/>
            <person name="Sikorski J."/>
            <person name="Spring S."/>
            <person name="Goker M."/>
            <person name="Detter J.C."/>
            <person name="Woyke T."/>
            <person name="Bristow J."/>
            <person name="Eisen J.A."/>
            <person name="Markowitz V."/>
            <person name="Hugenholtz P."/>
            <person name="Kyrpides N.C."/>
            <person name="Klenk H.P."/>
        </authorList>
    </citation>
    <scope>NUCLEOTIDE SEQUENCE [LARGE SCALE GENOMIC DNA]</scope>
    <source>
        <strain evidence="3">DSM 12680 / TGB-C1</strain>
    </source>
</reference>
<dbReference type="Pfam" id="PF00496">
    <property type="entry name" value="SBP_bac_5"/>
    <property type="match status" value="1"/>
</dbReference>
<dbReference type="PANTHER" id="PTHR30290">
    <property type="entry name" value="PERIPLASMIC BINDING COMPONENT OF ABC TRANSPORTER"/>
    <property type="match status" value="1"/>
</dbReference>
<organism evidence="2 3">
    <name type="scientific">Syntrophothermus lipocalidus (strain DSM 12680 / TGB-C1)</name>
    <dbReference type="NCBI Taxonomy" id="643648"/>
    <lineage>
        <taxon>Bacteria</taxon>
        <taxon>Bacillati</taxon>
        <taxon>Bacillota</taxon>
        <taxon>Clostridia</taxon>
        <taxon>Eubacteriales</taxon>
        <taxon>Syntrophomonadaceae</taxon>
        <taxon>Syntrophothermus</taxon>
    </lineage>
</organism>
<dbReference type="GO" id="GO:0043190">
    <property type="term" value="C:ATP-binding cassette (ABC) transporter complex"/>
    <property type="evidence" value="ECO:0007669"/>
    <property type="project" value="InterPro"/>
</dbReference>
<dbReference type="KEGG" id="slp:Slip_1690"/>
<evidence type="ECO:0000259" key="1">
    <source>
        <dbReference type="Pfam" id="PF00496"/>
    </source>
</evidence>
<dbReference type="InterPro" id="IPR039424">
    <property type="entry name" value="SBP_5"/>
</dbReference>
<dbReference type="EMBL" id="CP002048">
    <property type="protein sequence ID" value="ADI02448.1"/>
    <property type="molecule type" value="Genomic_DNA"/>
</dbReference>
<dbReference type="GO" id="GO:1904680">
    <property type="term" value="F:peptide transmembrane transporter activity"/>
    <property type="evidence" value="ECO:0007669"/>
    <property type="project" value="TreeGrafter"/>
</dbReference>
<dbReference type="SUPFAM" id="SSF53850">
    <property type="entry name" value="Periplasmic binding protein-like II"/>
    <property type="match status" value="1"/>
</dbReference>